<dbReference type="GO" id="GO:0006556">
    <property type="term" value="P:S-adenosylmethionine biosynthetic process"/>
    <property type="evidence" value="ECO:0007669"/>
    <property type="project" value="InterPro"/>
</dbReference>
<keyword evidence="1" id="KW-0479">Metal-binding</keyword>
<dbReference type="Pfam" id="PF02772">
    <property type="entry name" value="S-AdoMet_synt_M"/>
    <property type="match status" value="1"/>
</dbReference>
<dbReference type="SUPFAM" id="SSF55973">
    <property type="entry name" value="S-adenosylmethionine synthetase"/>
    <property type="match status" value="1"/>
</dbReference>
<gene>
    <name evidence="3" type="ORF">NE237_031890</name>
</gene>
<evidence type="ECO:0000256" key="1">
    <source>
        <dbReference type="ARBA" id="ARBA00022723"/>
    </source>
</evidence>
<dbReference type="Gene3D" id="3.30.300.10">
    <property type="match status" value="1"/>
</dbReference>
<accession>A0A9Q0L220</accession>
<protein>
    <recommendedName>
        <fullName evidence="2">S-adenosylmethionine synthetase central domain-containing protein</fullName>
    </recommendedName>
</protein>
<organism evidence="3 4">
    <name type="scientific">Protea cynaroides</name>
    <dbReference type="NCBI Taxonomy" id="273540"/>
    <lineage>
        <taxon>Eukaryota</taxon>
        <taxon>Viridiplantae</taxon>
        <taxon>Streptophyta</taxon>
        <taxon>Embryophyta</taxon>
        <taxon>Tracheophyta</taxon>
        <taxon>Spermatophyta</taxon>
        <taxon>Magnoliopsida</taxon>
        <taxon>Proteales</taxon>
        <taxon>Proteaceae</taxon>
        <taxon>Protea</taxon>
    </lineage>
</organism>
<keyword evidence="4" id="KW-1185">Reference proteome</keyword>
<dbReference type="Proteomes" id="UP001141806">
    <property type="component" value="Unassembled WGS sequence"/>
</dbReference>
<evidence type="ECO:0000313" key="3">
    <source>
        <dbReference type="EMBL" id="KAJ4981053.1"/>
    </source>
</evidence>
<evidence type="ECO:0000313" key="4">
    <source>
        <dbReference type="Proteomes" id="UP001141806"/>
    </source>
</evidence>
<proteinExistence type="predicted"/>
<evidence type="ECO:0000259" key="2">
    <source>
        <dbReference type="Pfam" id="PF02772"/>
    </source>
</evidence>
<dbReference type="GO" id="GO:0046872">
    <property type="term" value="F:metal ion binding"/>
    <property type="evidence" value="ECO:0007669"/>
    <property type="project" value="UniProtKB-KW"/>
</dbReference>
<feature type="domain" description="S-adenosylmethionine synthetase central" evidence="2">
    <location>
        <begin position="18"/>
        <end position="55"/>
    </location>
</feature>
<dbReference type="InterPro" id="IPR022629">
    <property type="entry name" value="S-AdoMet_synt_central"/>
</dbReference>
<dbReference type="GO" id="GO:0004478">
    <property type="term" value="F:methionine adenosyltransferase activity"/>
    <property type="evidence" value="ECO:0007669"/>
    <property type="project" value="InterPro"/>
</dbReference>
<dbReference type="EMBL" id="JAMYWD010000001">
    <property type="protein sequence ID" value="KAJ4981053.1"/>
    <property type="molecule type" value="Genomic_DNA"/>
</dbReference>
<sequence>MDTLPSALRRLVLVTRVYMFGYVTDETTELMPLSHVLATKLEAWFSEVRKNDELRSFDKSNFLDLGHPLLNRITESFIKAAKIDPIGILDIESTKKQQLPDGSLEAMVKIRAKSLYNI</sequence>
<comment type="caution">
    <text evidence="3">The sequence shown here is derived from an EMBL/GenBank/DDBJ whole genome shotgun (WGS) entry which is preliminary data.</text>
</comment>
<dbReference type="AlphaFoldDB" id="A0A9Q0L220"/>
<reference evidence="3" key="1">
    <citation type="journal article" date="2023" name="Plant J.">
        <title>The genome of the king protea, Protea cynaroides.</title>
        <authorList>
            <person name="Chang J."/>
            <person name="Duong T.A."/>
            <person name="Schoeman C."/>
            <person name="Ma X."/>
            <person name="Roodt D."/>
            <person name="Barker N."/>
            <person name="Li Z."/>
            <person name="Van de Peer Y."/>
            <person name="Mizrachi E."/>
        </authorList>
    </citation>
    <scope>NUCLEOTIDE SEQUENCE</scope>
    <source>
        <tissue evidence="3">Young leaves</tissue>
    </source>
</reference>
<name>A0A9Q0L220_9MAGN</name>
<dbReference type="InterPro" id="IPR022636">
    <property type="entry name" value="S-AdoMet_synthetase_sfam"/>
</dbReference>